<dbReference type="InterPro" id="IPR008319">
    <property type="entry name" value="GyrI-like_CCH_Lin2189-like"/>
</dbReference>
<dbReference type="InterPro" id="IPR029442">
    <property type="entry name" value="GyrI-like"/>
</dbReference>
<dbReference type="Pfam" id="PF06445">
    <property type="entry name" value="GyrI-like"/>
    <property type="match status" value="1"/>
</dbReference>
<dbReference type="Proteomes" id="UP000055060">
    <property type="component" value="Unassembled WGS sequence"/>
</dbReference>
<name>A0A0S7BFI3_9CHLR</name>
<dbReference type="AlphaFoldDB" id="A0A0S7BFI3"/>
<dbReference type="Gene3D" id="3.20.80.10">
    <property type="entry name" value="Regulatory factor, effector binding domain"/>
    <property type="match status" value="1"/>
</dbReference>
<keyword evidence="3" id="KW-1185">Reference proteome</keyword>
<evidence type="ECO:0000259" key="1">
    <source>
        <dbReference type="Pfam" id="PF06445"/>
    </source>
</evidence>
<dbReference type="PIRSF" id="PIRSF031644">
    <property type="entry name" value="UCP031644"/>
    <property type="match status" value="1"/>
</dbReference>
<protein>
    <submittedName>
        <fullName evidence="2">Uncharacterized conserved protein</fullName>
    </submittedName>
</protein>
<reference evidence="2" key="1">
    <citation type="submission" date="2015-07" db="EMBL/GenBank/DDBJ databases">
        <title>Draft Genome Sequences of Anaerolinea thermolimosa IMO-1, Bellilinea caldifistulae GOMI-1, Leptolinea tardivitalis YMTK-2, Levilinea saccharolytica KIBI-1,Longilinea arvoryzae KOME-1, Previously Described as Members of the Anaerolineaceae (Chloroflexi).</title>
        <authorList>
            <person name="Sekiguchi Y."/>
            <person name="Ohashi A."/>
            <person name="Matsuura N."/>
            <person name="Tourlousse M.D."/>
        </authorList>
    </citation>
    <scope>NUCLEOTIDE SEQUENCE [LARGE SCALE GENOMIC DNA]</scope>
    <source>
        <strain evidence="2">KOME-1</strain>
    </source>
</reference>
<proteinExistence type="predicted"/>
<feature type="domain" description="GyrI-like small molecule binding" evidence="1">
    <location>
        <begin position="143"/>
        <end position="208"/>
    </location>
</feature>
<organism evidence="2">
    <name type="scientific">Longilinea arvoryzae</name>
    <dbReference type="NCBI Taxonomy" id="360412"/>
    <lineage>
        <taxon>Bacteria</taxon>
        <taxon>Bacillati</taxon>
        <taxon>Chloroflexota</taxon>
        <taxon>Anaerolineae</taxon>
        <taxon>Anaerolineales</taxon>
        <taxon>Anaerolineaceae</taxon>
        <taxon>Longilinea</taxon>
    </lineage>
</organism>
<dbReference type="InterPro" id="IPR011256">
    <property type="entry name" value="Reg_factor_effector_dom_sf"/>
</dbReference>
<dbReference type="RefSeq" id="WP_075071969.1">
    <property type="nucleotide sequence ID" value="NZ_DF967972.1"/>
</dbReference>
<evidence type="ECO:0000313" key="3">
    <source>
        <dbReference type="Proteomes" id="UP000055060"/>
    </source>
</evidence>
<dbReference type="OrthoDB" id="4772335at2"/>
<dbReference type="EMBL" id="DF967972">
    <property type="protein sequence ID" value="GAP12555.1"/>
    <property type="molecule type" value="Genomic_DNA"/>
</dbReference>
<accession>A0A0S7BFI3</accession>
<dbReference type="STRING" id="360412.LARV_00291"/>
<gene>
    <name evidence="2" type="ORF">LARV_00291</name>
</gene>
<sequence length="213" mass="24198">MEKLDLKKSLKPYYQPSAKTPEIIQVPRFQFAMLDGDIEPGVLPGNSPAFQEAVAALYGIAYTLKFMVKLRKDDPIDYPVMALEGLWWVEDGKFDLRVADNWKWTVMILQPEVVTAEIFAEGLAQLRKKRGDQPAFARLRLDGFEEGLCVQMMHIGPYATEPANVDRMHAFAVQQGYHAQLGSGGKHHEIYMSDPRKAAPEKMKTVLRHPIER</sequence>
<evidence type="ECO:0000313" key="2">
    <source>
        <dbReference type="EMBL" id="GAP12555.1"/>
    </source>
</evidence>